<evidence type="ECO:0000313" key="3">
    <source>
        <dbReference type="Proteomes" id="UP000800040"/>
    </source>
</evidence>
<evidence type="ECO:0000313" key="2">
    <source>
        <dbReference type="EMBL" id="KAF1832457.1"/>
    </source>
</evidence>
<organism evidence="2 3">
    <name type="scientific">Decorospora gaudefroyi</name>
    <dbReference type="NCBI Taxonomy" id="184978"/>
    <lineage>
        <taxon>Eukaryota</taxon>
        <taxon>Fungi</taxon>
        <taxon>Dikarya</taxon>
        <taxon>Ascomycota</taxon>
        <taxon>Pezizomycotina</taxon>
        <taxon>Dothideomycetes</taxon>
        <taxon>Pleosporomycetidae</taxon>
        <taxon>Pleosporales</taxon>
        <taxon>Pleosporineae</taxon>
        <taxon>Pleosporaceae</taxon>
        <taxon>Decorospora</taxon>
    </lineage>
</organism>
<feature type="region of interest" description="Disordered" evidence="1">
    <location>
        <begin position="1"/>
        <end position="20"/>
    </location>
</feature>
<accession>A0A6A5KBC1</accession>
<reference evidence="2" key="1">
    <citation type="submission" date="2020-01" db="EMBL/GenBank/DDBJ databases">
        <authorList>
            <consortium name="DOE Joint Genome Institute"/>
            <person name="Haridas S."/>
            <person name="Albert R."/>
            <person name="Binder M."/>
            <person name="Bloem J."/>
            <person name="Labutti K."/>
            <person name="Salamov A."/>
            <person name="Andreopoulos B."/>
            <person name="Baker S.E."/>
            <person name="Barry K."/>
            <person name="Bills G."/>
            <person name="Bluhm B.H."/>
            <person name="Cannon C."/>
            <person name="Castanera R."/>
            <person name="Culley D.E."/>
            <person name="Daum C."/>
            <person name="Ezra D."/>
            <person name="Gonzalez J.B."/>
            <person name="Henrissat B."/>
            <person name="Kuo A."/>
            <person name="Liang C."/>
            <person name="Lipzen A."/>
            <person name="Lutzoni F."/>
            <person name="Magnuson J."/>
            <person name="Mondo S."/>
            <person name="Nolan M."/>
            <person name="Ohm R."/>
            <person name="Pangilinan J."/>
            <person name="Park H.-J."/>
            <person name="Ramirez L."/>
            <person name="Alfaro M."/>
            <person name="Sun H."/>
            <person name="Tritt A."/>
            <person name="Yoshinaga Y."/>
            <person name="Zwiers L.-H."/>
            <person name="Turgeon B.G."/>
            <person name="Goodwin S.B."/>
            <person name="Spatafora J.W."/>
            <person name="Crous P.W."/>
            <person name="Grigoriev I.V."/>
        </authorList>
    </citation>
    <scope>NUCLEOTIDE SEQUENCE</scope>
    <source>
        <strain evidence="2">P77</strain>
    </source>
</reference>
<keyword evidence="3" id="KW-1185">Reference proteome</keyword>
<dbReference type="AlphaFoldDB" id="A0A6A5KBC1"/>
<dbReference type="PANTHER" id="PTHR48174">
    <property type="entry name" value="DUF946 FAMILY PROTEIN"/>
    <property type="match status" value="1"/>
</dbReference>
<dbReference type="PANTHER" id="PTHR48174:SF5">
    <property type="entry name" value="VACUOLAR PROTEIN SORTING-ASSOCIATED PROTEIN 62"/>
    <property type="match status" value="1"/>
</dbReference>
<gene>
    <name evidence="2" type="ORF">BDW02DRAFT_425098</name>
</gene>
<dbReference type="Proteomes" id="UP000800040">
    <property type="component" value="Unassembled WGS sequence"/>
</dbReference>
<dbReference type="Pfam" id="PF06101">
    <property type="entry name" value="Vps62"/>
    <property type="match status" value="1"/>
</dbReference>
<name>A0A6A5KBC1_9PLEO</name>
<evidence type="ECO:0008006" key="4">
    <source>
        <dbReference type="Google" id="ProtNLM"/>
    </source>
</evidence>
<sequence>MSATKTQNQHQTVPAPPKVPQYVLDHAPLLHLYTKDPYRPSSLATHLHHTHPEINFKPVPVRAPGLTLDTLNVLNEASKTGVVYLTSNEDVSTDPEWLKGVGAGGKTGVVVVVPRGDAVGDGDGVVDVYYFYFFSFNFGGVVLGKELGDHVGDWEHSMIRFVKGVPKYVWLSQHANGEAYTYKCLNKDVKTGKRPILYCANGSHAIYPTAGPHDHTIPNFNLPTPILLVDDTDAGPLYDSLLDSYYYEYSGPSSVAPSGTFTPYYKSRDDPVGFLYFTGRWGDEEYPADDPRQKGKGLFTFKKYVGGPTGPVDKQLLRKEVWPQNQWSGGQRIRTRLPGVARWWEELGKWLGGKFGMKKSAYPNGTIKMTVDGKRLGVMQAGKWITAE</sequence>
<feature type="compositionally biased region" description="Polar residues" evidence="1">
    <location>
        <begin position="1"/>
        <end position="12"/>
    </location>
</feature>
<protein>
    <recommendedName>
        <fullName evidence="4">Vacuolar protein sorting-associated protein 62</fullName>
    </recommendedName>
</protein>
<evidence type="ECO:0000256" key="1">
    <source>
        <dbReference type="SAM" id="MobiDB-lite"/>
    </source>
</evidence>
<dbReference type="OrthoDB" id="188042at2759"/>
<dbReference type="InterPro" id="IPR009291">
    <property type="entry name" value="Vps62"/>
</dbReference>
<dbReference type="EMBL" id="ML975338">
    <property type="protein sequence ID" value="KAF1832457.1"/>
    <property type="molecule type" value="Genomic_DNA"/>
</dbReference>
<proteinExistence type="predicted"/>